<dbReference type="GO" id="GO:0000976">
    <property type="term" value="F:transcription cis-regulatory region binding"/>
    <property type="evidence" value="ECO:0007669"/>
    <property type="project" value="TreeGrafter"/>
</dbReference>
<dbReference type="InterPro" id="IPR028082">
    <property type="entry name" value="Peripla_BP_I"/>
</dbReference>
<dbReference type="EMBL" id="JAFNLL010000057">
    <property type="protein sequence ID" value="MBO1269763.1"/>
    <property type="molecule type" value="Genomic_DNA"/>
</dbReference>
<dbReference type="InterPro" id="IPR046335">
    <property type="entry name" value="LacI/GalR-like_sensor"/>
</dbReference>
<keyword evidence="6" id="KW-1185">Reference proteome</keyword>
<dbReference type="Proteomes" id="UP000664164">
    <property type="component" value="Unassembled WGS sequence"/>
</dbReference>
<keyword evidence="1" id="KW-0805">Transcription regulation</keyword>
<dbReference type="GO" id="GO:0003700">
    <property type="term" value="F:DNA-binding transcription factor activity"/>
    <property type="evidence" value="ECO:0007669"/>
    <property type="project" value="TreeGrafter"/>
</dbReference>
<dbReference type="InterPro" id="IPR010982">
    <property type="entry name" value="Lambda_DNA-bd_dom_sf"/>
</dbReference>
<gene>
    <name evidence="5" type="ORF">J1902_17645</name>
</gene>
<dbReference type="AlphaFoldDB" id="A0A939HKD1"/>
<dbReference type="PANTHER" id="PTHR30146">
    <property type="entry name" value="LACI-RELATED TRANSCRIPTIONAL REPRESSOR"/>
    <property type="match status" value="1"/>
</dbReference>
<dbReference type="Gene3D" id="1.10.260.40">
    <property type="entry name" value="lambda repressor-like DNA-binding domains"/>
    <property type="match status" value="1"/>
</dbReference>
<evidence type="ECO:0000313" key="6">
    <source>
        <dbReference type="Proteomes" id="UP000664164"/>
    </source>
</evidence>
<keyword evidence="2 5" id="KW-0238">DNA-binding</keyword>
<dbReference type="Pfam" id="PF00356">
    <property type="entry name" value="LacI"/>
    <property type="match status" value="1"/>
</dbReference>
<dbReference type="Gene3D" id="3.40.50.2300">
    <property type="match status" value="2"/>
</dbReference>
<dbReference type="PROSITE" id="PS50932">
    <property type="entry name" value="HTH_LACI_2"/>
    <property type="match status" value="1"/>
</dbReference>
<sequence length="339" mass="35671">MPISEMHTPRGPVTRKDVAHHAGVSTAVVSYVVNGGPKKVAPATEAKVREAIRVLGYRPNAAARALKLGSSETIGLVMPDNFNPFFALFAHSVEEAAGARGYSLLLANSDSDPDRERGQVRNLAARQVDGVVLFSLMDEPDYAELEAAEIPCVLLNHPAKAPGFSSVGVDLEAAARTAVEHLIGHGHRIIALAIGVNASGTVDERRQGWSRALADAGLAEGPEDYGLFTLAGGYDAGRRLLALEERPTAIFASSDVQAVGIMRAIHESGLSVPGDIAVVSFDGTIAAEYAWPTLTTVAQPVQAMAEAAVAALVDVRKGGEPQHQVFPTELLIRQSCGCT</sequence>
<dbReference type="CDD" id="cd01392">
    <property type="entry name" value="HTH_LacI"/>
    <property type="match status" value="1"/>
</dbReference>
<evidence type="ECO:0000256" key="1">
    <source>
        <dbReference type="ARBA" id="ARBA00023015"/>
    </source>
</evidence>
<dbReference type="InterPro" id="IPR000843">
    <property type="entry name" value="HTH_LacI"/>
</dbReference>
<dbReference type="RefSeq" id="WP_207617687.1">
    <property type="nucleotide sequence ID" value="NZ_JAFNLL010000057.1"/>
</dbReference>
<dbReference type="PANTHER" id="PTHR30146:SF109">
    <property type="entry name" value="HTH-TYPE TRANSCRIPTIONAL REGULATOR GALS"/>
    <property type="match status" value="1"/>
</dbReference>
<evidence type="ECO:0000259" key="4">
    <source>
        <dbReference type="PROSITE" id="PS50932"/>
    </source>
</evidence>
<reference evidence="5" key="1">
    <citation type="submission" date="2021-03" db="EMBL/GenBank/DDBJ databases">
        <title>A new species, PO-11, isolated from a karst cave deposit.</title>
        <authorList>
            <person name="Zhaoxiaoyong W."/>
        </authorList>
    </citation>
    <scope>NUCLEOTIDE SEQUENCE</scope>
    <source>
        <strain evidence="5">PO-11</strain>
    </source>
</reference>
<evidence type="ECO:0000256" key="3">
    <source>
        <dbReference type="ARBA" id="ARBA00023163"/>
    </source>
</evidence>
<evidence type="ECO:0000313" key="5">
    <source>
        <dbReference type="EMBL" id="MBO1269763.1"/>
    </source>
</evidence>
<dbReference type="CDD" id="cd06267">
    <property type="entry name" value="PBP1_LacI_sugar_binding-like"/>
    <property type="match status" value="1"/>
</dbReference>
<keyword evidence="3" id="KW-0804">Transcription</keyword>
<proteinExistence type="predicted"/>
<feature type="domain" description="HTH lacI-type" evidence="4">
    <location>
        <begin position="13"/>
        <end position="68"/>
    </location>
</feature>
<evidence type="ECO:0000256" key="2">
    <source>
        <dbReference type="ARBA" id="ARBA00023125"/>
    </source>
</evidence>
<comment type="caution">
    <text evidence="5">The sequence shown here is derived from an EMBL/GenBank/DDBJ whole genome shotgun (WGS) entry which is preliminary data.</text>
</comment>
<dbReference type="Pfam" id="PF13377">
    <property type="entry name" value="Peripla_BP_3"/>
    <property type="match status" value="1"/>
</dbReference>
<accession>A0A939HKD1</accession>
<dbReference type="SUPFAM" id="SSF53822">
    <property type="entry name" value="Periplasmic binding protein-like I"/>
    <property type="match status" value="1"/>
</dbReference>
<protein>
    <submittedName>
        <fullName evidence="5">LacI family DNA-binding transcriptional regulator</fullName>
    </submittedName>
</protein>
<organism evidence="5 6">
    <name type="scientific">Arthrobacter cavernae</name>
    <dbReference type="NCBI Taxonomy" id="2817681"/>
    <lineage>
        <taxon>Bacteria</taxon>
        <taxon>Bacillati</taxon>
        <taxon>Actinomycetota</taxon>
        <taxon>Actinomycetes</taxon>
        <taxon>Micrococcales</taxon>
        <taxon>Micrococcaceae</taxon>
        <taxon>Arthrobacter</taxon>
    </lineage>
</organism>
<dbReference type="SMART" id="SM00354">
    <property type="entry name" value="HTH_LACI"/>
    <property type="match status" value="1"/>
</dbReference>
<dbReference type="SUPFAM" id="SSF47413">
    <property type="entry name" value="lambda repressor-like DNA-binding domains"/>
    <property type="match status" value="1"/>
</dbReference>
<name>A0A939HKD1_9MICC</name>